<protein>
    <submittedName>
        <fullName evidence="1">Linoleate 9S-lipoxygenase protein</fullName>
        <ecNumber evidence="1">1.13.11.58</ecNumber>
    </submittedName>
</protein>
<gene>
    <name evidence="1" type="ORF">IHE45_05G049800</name>
</gene>
<dbReference type="EMBL" id="CM037015">
    <property type="protein sequence ID" value="KAH7681305.1"/>
    <property type="molecule type" value="Genomic_DNA"/>
</dbReference>
<proteinExistence type="predicted"/>
<organism evidence="1 2">
    <name type="scientific">Dioscorea alata</name>
    <name type="common">Purple yam</name>
    <dbReference type="NCBI Taxonomy" id="55571"/>
    <lineage>
        <taxon>Eukaryota</taxon>
        <taxon>Viridiplantae</taxon>
        <taxon>Streptophyta</taxon>
        <taxon>Embryophyta</taxon>
        <taxon>Tracheophyta</taxon>
        <taxon>Spermatophyta</taxon>
        <taxon>Magnoliopsida</taxon>
        <taxon>Liliopsida</taxon>
        <taxon>Dioscoreales</taxon>
        <taxon>Dioscoreaceae</taxon>
        <taxon>Dioscorea</taxon>
    </lineage>
</organism>
<reference evidence="2" key="1">
    <citation type="journal article" date="2022" name="Nat. Commun.">
        <title>Chromosome evolution and the genetic basis of agronomically important traits in greater yam.</title>
        <authorList>
            <person name="Bredeson J.V."/>
            <person name="Lyons J.B."/>
            <person name="Oniyinde I.O."/>
            <person name="Okereke N.R."/>
            <person name="Kolade O."/>
            <person name="Nnabue I."/>
            <person name="Nwadili C.O."/>
            <person name="Hribova E."/>
            <person name="Parker M."/>
            <person name="Nwogha J."/>
            <person name="Shu S."/>
            <person name="Carlson J."/>
            <person name="Kariba R."/>
            <person name="Muthemba S."/>
            <person name="Knop K."/>
            <person name="Barton G.J."/>
            <person name="Sherwood A.V."/>
            <person name="Lopez-Montes A."/>
            <person name="Asiedu R."/>
            <person name="Jamnadass R."/>
            <person name="Muchugi A."/>
            <person name="Goodstein D."/>
            <person name="Egesi C.N."/>
            <person name="Featherston J."/>
            <person name="Asfaw A."/>
            <person name="Simpson G.G."/>
            <person name="Dolezel J."/>
            <person name="Hendre P.S."/>
            <person name="Van Deynze A."/>
            <person name="Kumar P.L."/>
            <person name="Obidiegwu J.E."/>
            <person name="Bhattacharjee R."/>
            <person name="Rokhsar D.S."/>
        </authorList>
    </citation>
    <scope>NUCLEOTIDE SEQUENCE [LARGE SCALE GENOMIC DNA]</scope>
    <source>
        <strain evidence="2">cv. TDa95/00328</strain>
    </source>
</reference>
<name>A0ACB7W1J6_DIOAL</name>
<dbReference type="Proteomes" id="UP000827976">
    <property type="component" value="Chromosome 5"/>
</dbReference>
<keyword evidence="1" id="KW-0560">Oxidoreductase</keyword>
<dbReference type="EC" id="1.13.11.58" evidence="1"/>
<evidence type="ECO:0000313" key="2">
    <source>
        <dbReference type="Proteomes" id="UP000827976"/>
    </source>
</evidence>
<keyword evidence="2" id="KW-1185">Reference proteome</keyword>
<comment type="caution">
    <text evidence="1">The sequence shown here is derived from an EMBL/GenBank/DDBJ whole genome shotgun (WGS) entry which is preliminary data.</text>
</comment>
<sequence>MQDNLCVKLQELLGLRRPHPDYPETKATFVVARTSGKSNPGKLTTVRLYSSTQIDHDTGKGKICEEANIKGGKNTKHGAINTVTYRLSFYLEDGFGTPGAIAVKNGDKQEFFLKFVKIEMRNGEHVHFDCNSWVYPYKKTNTDRIFFSNTSYLPKQTPEALRELRKEELVSLRGTDRGERKPWERVYEYDHYNDLSNPDKGQQHSRPVLGGSHTYPYPRRGRTGRPLSDKDRVTETRNKIIDLDFYVPPDERFSPNKLSEFIRNSIQAVVHFVIPEVKSLFEADHNKFESFDQMVKDLYSGGRRGRALEGLVMEKLKGLLPEELFKEVVRGTKENSLKFPLPQIIASDQSAWKNDEEFGRQMLAGINPAVIKRLVNFPPVGKGGRQSSITASHIEKLLDRLSVDDAMNQWRIFILDHHDYLMPYLRRINAEGVCMYASRTLLFLKQDATLKPIAIELSLPGNKEGEEISRVFTPATEGTEGALWQLAKAHVAANDSGHHQLISHWLHTHAAVEPFIIATRRQLSAMHPIHKLLEPHFKDTMHINALARSILLNAGGILEKTMFPGKYSLELSSSIYEDWRFDQQGLPADLIKRGFAFEDPDEPSGTHILFDDYPYGLDGLDVWTAIKTWVSDYCKIFYPDDEAVINDLEIQAWWTEIRRVGHGDRQEGWYEMDSISHLTEALTTLIWIASALHASVNFGQYAYAGFPPNRPTKFHKFIPSEGTPEFAMFIENPDKYFLEMIPDRLTTTLGVALVEVLSRHTGDELYIGQRGSTEWTNNDQVLKLFKKFGDDLRKVERTINARNNDPDLKNRRGPAMIPYTLLNPDTSNTGSEKGITGKGIPNSVSI</sequence>
<accession>A0ACB7W1J6</accession>
<evidence type="ECO:0000313" key="1">
    <source>
        <dbReference type="EMBL" id="KAH7681305.1"/>
    </source>
</evidence>